<sequence length="119" mass="13560">MEKQAYTVEMEAAKAIYKILTEFEKQLDNEEADSKLLDYRTWKISETRFFNYMQILSDAGLIQGVTVEDGPNGMYMTVRKPKITLRGIEYLVENGAMQTVSKIVNKVADLTIGVVTKKI</sequence>
<organism evidence="1">
    <name type="scientific">Myoviridae sp. cttph48</name>
    <dbReference type="NCBI Taxonomy" id="2825196"/>
    <lineage>
        <taxon>Viruses</taxon>
        <taxon>Duplodnaviria</taxon>
        <taxon>Heunggongvirae</taxon>
        <taxon>Uroviricota</taxon>
        <taxon>Caudoviricetes</taxon>
    </lineage>
</organism>
<name>A0A8S5TZR1_9CAUD</name>
<accession>A0A8S5TZR1</accession>
<protein>
    <submittedName>
        <fullName evidence="1">YjcQ protein</fullName>
    </submittedName>
</protein>
<dbReference type="EMBL" id="BK015966">
    <property type="protein sequence ID" value="DAF87663.1"/>
    <property type="molecule type" value="Genomic_DNA"/>
</dbReference>
<dbReference type="Pfam" id="PF09639">
    <property type="entry name" value="YjcQ"/>
    <property type="match status" value="1"/>
</dbReference>
<evidence type="ECO:0000313" key="1">
    <source>
        <dbReference type="EMBL" id="DAF87663.1"/>
    </source>
</evidence>
<dbReference type="SUPFAM" id="SSF46785">
    <property type="entry name" value="Winged helix' DNA-binding domain"/>
    <property type="match status" value="1"/>
</dbReference>
<dbReference type="InterPro" id="IPR036388">
    <property type="entry name" value="WH-like_DNA-bd_sf"/>
</dbReference>
<dbReference type="Gene3D" id="1.10.10.10">
    <property type="entry name" value="Winged helix-like DNA-binding domain superfamily/Winged helix DNA-binding domain"/>
    <property type="match status" value="1"/>
</dbReference>
<reference evidence="1" key="1">
    <citation type="journal article" date="2021" name="Proc. Natl. Acad. Sci. U.S.A.">
        <title>A Catalog of Tens of Thousands of Viruses from Human Metagenomes Reveals Hidden Associations with Chronic Diseases.</title>
        <authorList>
            <person name="Tisza M.J."/>
            <person name="Buck C.B."/>
        </authorList>
    </citation>
    <scope>NUCLEOTIDE SEQUENCE</scope>
    <source>
        <strain evidence="1">Cttph48</strain>
    </source>
</reference>
<dbReference type="InterPro" id="IPR018597">
    <property type="entry name" value="Phage_Tuc2009_YjcQ"/>
</dbReference>
<dbReference type="InterPro" id="IPR036390">
    <property type="entry name" value="WH_DNA-bd_sf"/>
</dbReference>
<proteinExistence type="predicted"/>